<dbReference type="Proteomes" id="UP000636949">
    <property type="component" value="Unassembled WGS sequence"/>
</dbReference>
<keyword evidence="3" id="KW-1185">Reference proteome</keyword>
<dbReference type="RefSeq" id="WP_117003139.1">
    <property type="nucleotide sequence ID" value="NZ_BMJS01000016.1"/>
</dbReference>
<feature type="signal peptide" evidence="1">
    <location>
        <begin position="1"/>
        <end position="21"/>
    </location>
</feature>
<evidence type="ECO:0000256" key="1">
    <source>
        <dbReference type="SAM" id="SignalP"/>
    </source>
</evidence>
<protein>
    <recommendedName>
        <fullName evidence="4">Conjugal transfer protein TrbJ</fullName>
    </recommendedName>
</protein>
<feature type="chain" id="PRO_5035282798" description="Conjugal transfer protein TrbJ" evidence="1">
    <location>
        <begin position="22"/>
        <end position="246"/>
    </location>
</feature>
<evidence type="ECO:0000313" key="2">
    <source>
        <dbReference type="EMBL" id="GGF99144.1"/>
    </source>
</evidence>
<comment type="caution">
    <text evidence="2">The sequence shown here is derived from an EMBL/GenBank/DDBJ whole genome shotgun (WGS) entry which is preliminary data.</text>
</comment>
<reference evidence="2" key="1">
    <citation type="journal article" date="2014" name="Int. J. Syst. Evol. Microbiol.">
        <title>Complete genome sequence of Corynebacterium casei LMG S-19264T (=DSM 44701T), isolated from a smear-ripened cheese.</title>
        <authorList>
            <consortium name="US DOE Joint Genome Institute (JGI-PGF)"/>
            <person name="Walter F."/>
            <person name="Albersmeier A."/>
            <person name="Kalinowski J."/>
            <person name="Ruckert C."/>
        </authorList>
    </citation>
    <scope>NUCLEOTIDE SEQUENCE</scope>
    <source>
        <strain evidence="2">CGMCC 1.15758</strain>
    </source>
</reference>
<organism evidence="2 3">
    <name type="scientific">Cysteiniphilum litorale</name>
    <dbReference type="NCBI Taxonomy" id="2056700"/>
    <lineage>
        <taxon>Bacteria</taxon>
        <taxon>Pseudomonadati</taxon>
        <taxon>Pseudomonadota</taxon>
        <taxon>Gammaproteobacteria</taxon>
        <taxon>Thiotrichales</taxon>
        <taxon>Fastidiosibacteraceae</taxon>
        <taxon>Cysteiniphilum</taxon>
    </lineage>
</organism>
<dbReference type="AlphaFoldDB" id="A0A8J2Z4U9"/>
<gene>
    <name evidence="2" type="ORF">GCM10010995_15520</name>
</gene>
<accession>A0A8J2Z4U9</accession>
<dbReference type="OrthoDB" id="9807335at2"/>
<keyword evidence="1" id="KW-0732">Signal</keyword>
<name>A0A8J2Z4U9_9GAMM</name>
<evidence type="ECO:0008006" key="4">
    <source>
        <dbReference type="Google" id="ProtNLM"/>
    </source>
</evidence>
<evidence type="ECO:0000313" key="3">
    <source>
        <dbReference type="Proteomes" id="UP000636949"/>
    </source>
</evidence>
<reference evidence="2" key="2">
    <citation type="submission" date="2020-09" db="EMBL/GenBank/DDBJ databases">
        <authorList>
            <person name="Sun Q."/>
            <person name="Zhou Y."/>
        </authorList>
    </citation>
    <scope>NUCLEOTIDE SEQUENCE</scope>
    <source>
        <strain evidence="2">CGMCC 1.15758</strain>
    </source>
</reference>
<proteinExistence type="predicted"/>
<sequence>MSIKYITLTMTLSMAYLQSFALGGDVVIDPTNLIQNTSTALSGASGVANQGTMIANQIEQLNNQRIMLQNSDLKTLTDYTNAANTIGNMASTGEALTYSTENINQRFNDVFGHNKKGDAQDKTNSRMQTVLDTTKGTLNSTKKQMGYMAEQSDGLNQIVNHSNSAQGTKAVLQGTNQLLQANAAQLQSINQSLNQMQSQQATIAAANASQEMAATKADQKFINYDLKKPSYEADDKFKTIPDFSTN</sequence>
<dbReference type="EMBL" id="BMJS01000016">
    <property type="protein sequence ID" value="GGF99144.1"/>
    <property type="molecule type" value="Genomic_DNA"/>
</dbReference>